<protein>
    <submittedName>
        <fullName evidence="1">Uncharacterized protein</fullName>
    </submittedName>
</protein>
<dbReference type="AlphaFoldDB" id="A0AAV1J7I7"/>
<accession>A0AAV1J7I7</accession>
<evidence type="ECO:0000313" key="2">
    <source>
        <dbReference type="Proteomes" id="UP001497472"/>
    </source>
</evidence>
<gene>
    <name evidence="1" type="ORF">LNINA_LOCUS4169</name>
</gene>
<sequence length="282" mass="31240">MVKLSHLDVSAFLSVAFFITIAANDYGPILNRIKRVPWNTNYYGTYDNPHPPVWAPYQRTSSAARPFWLPNERQVIQSQDYIEQNQFRGYPYTKTPPCENCRKAGVTSNSQSDTGDAISIAIAAAQNEGRHLSKHKCQFGACGGGNFGGGFGNYGGYQQGYPYPPINIGISQSQASSPGYNSGYYPFYNQNNQYNGYPSQNYGPYSNFGPYGPGFGAGGYGPYNRPFGNGFGPGYNNQFNGNYYLGDTGNGYGLVKRFSDNYEYDNLNEDDERSANSRLKQS</sequence>
<dbReference type="Proteomes" id="UP001497472">
    <property type="component" value="Unassembled WGS sequence"/>
</dbReference>
<keyword evidence="2" id="KW-1185">Reference proteome</keyword>
<comment type="caution">
    <text evidence="1">The sequence shown here is derived from an EMBL/GenBank/DDBJ whole genome shotgun (WGS) entry which is preliminary data.</text>
</comment>
<name>A0AAV1J7I7_9NEOP</name>
<reference evidence="1 2" key="1">
    <citation type="submission" date="2023-11" db="EMBL/GenBank/DDBJ databases">
        <authorList>
            <person name="Okamura Y."/>
        </authorList>
    </citation>
    <scope>NUCLEOTIDE SEQUENCE [LARGE SCALE GENOMIC DNA]</scope>
</reference>
<dbReference type="EMBL" id="CAVLEF010000005">
    <property type="protein sequence ID" value="CAK1544418.1"/>
    <property type="molecule type" value="Genomic_DNA"/>
</dbReference>
<proteinExistence type="predicted"/>
<evidence type="ECO:0000313" key="1">
    <source>
        <dbReference type="EMBL" id="CAK1544418.1"/>
    </source>
</evidence>
<organism evidence="1 2">
    <name type="scientific">Leptosia nina</name>
    <dbReference type="NCBI Taxonomy" id="320188"/>
    <lineage>
        <taxon>Eukaryota</taxon>
        <taxon>Metazoa</taxon>
        <taxon>Ecdysozoa</taxon>
        <taxon>Arthropoda</taxon>
        <taxon>Hexapoda</taxon>
        <taxon>Insecta</taxon>
        <taxon>Pterygota</taxon>
        <taxon>Neoptera</taxon>
        <taxon>Endopterygota</taxon>
        <taxon>Lepidoptera</taxon>
        <taxon>Glossata</taxon>
        <taxon>Ditrysia</taxon>
        <taxon>Papilionoidea</taxon>
        <taxon>Pieridae</taxon>
        <taxon>Pierinae</taxon>
        <taxon>Leptosia</taxon>
    </lineage>
</organism>